<evidence type="ECO:0000256" key="4">
    <source>
        <dbReference type="ARBA" id="ARBA00016475"/>
    </source>
</evidence>
<evidence type="ECO:0000256" key="5">
    <source>
        <dbReference type="ARBA" id="ARBA00022692"/>
    </source>
</evidence>
<name>A0A7L0I5G8_AREIN</name>
<organism evidence="12 14">
    <name type="scientific">Arenaria interpres</name>
    <name type="common">Ruddy turnstone</name>
    <name type="synonym">Tringa interpres</name>
    <dbReference type="NCBI Taxonomy" id="54971"/>
    <lineage>
        <taxon>Eukaryota</taxon>
        <taxon>Metazoa</taxon>
        <taxon>Chordata</taxon>
        <taxon>Craniata</taxon>
        <taxon>Vertebrata</taxon>
        <taxon>Euteleostomi</taxon>
        <taxon>Archelosauria</taxon>
        <taxon>Archosauria</taxon>
        <taxon>Dinosauria</taxon>
        <taxon>Saurischia</taxon>
        <taxon>Theropoda</taxon>
        <taxon>Coelurosauria</taxon>
        <taxon>Aves</taxon>
        <taxon>Neognathae</taxon>
        <taxon>Neoaves</taxon>
        <taxon>Charadriiformes</taxon>
        <taxon>Scolopacidae</taxon>
        <taxon>Arenaria</taxon>
    </lineage>
</organism>
<keyword evidence="14" id="KW-1185">Reference proteome</keyword>
<dbReference type="PANTHER" id="PTHR36465:SF1">
    <property type="entry name" value="UBIQUINOL-CYTOCHROME-C REDUCTASE COMPLEX ASSEMBLY FACTOR 3"/>
    <property type="match status" value="1"/>
</dbReference>
<keyword evidence="9" id="KW-0472">Membrane</keyword>
<evidence type="ECO:0000256" key="1">
    <source>
        <dbReference type="ARBA" id="ARBA00002879"/>
    </source>
</evidence>
<comment type="caution">
    <text evidence="12">The sequence shown here is derived from an EMBL/GenBank/DDBJ whole genome shotgun (WGS) entry which is preliminary data.</text>
</comment>
<comment type="subcellular location">
    <subcellularLocation>
        <location evidence="2">Mitochondrion inner membrane</location>
        <topology evidence="2">Single-pass membrane protein</topology>
    </subcellularLocation>
</comment>
<dbReference type="Proteomes" id="UP000541811">
    <property type="component" value="Unassembled WGS sequence"/>
</dbReference>
<dbReference type="EMBL" id="VXAK01023288">
    <property type="protein sequence ID" value="NXK27163.1"/>
    <property type="molecule type" value="Genomic_DNA"/>
</dbReference>
<evidence type="ECO:0000256" key="7">
    <source>
        <dbReference type="ARBA" id="ARBA00022989"/>
    </source>
</evidence>
<keyword evidence="6" id="KW-0999">Mitochondrion inner membrane</keyword>
<keyword evidence="10" id="KW-0066">ATP synthesis</keyword>
<evidence type="ECO:0000313" key="14">
    <source>
        <dbReference type="Proteomes" id="UP000541811"/>
    </source>
</evidence>
<evidence type="ECO:0000256" key="11">
    <source>
        <dbReference type="SAM" id="MobiDB-lite"/>
    </source>
</evidence>
<comment type="similarity">
    <text evidence="3">Belongs to the UQCC3 family.</text>
</comment>
<dbReference type="PANTHER" id="PTHR36465">
    <property type="entry name" value="UBIQUINOL-CYTOCHROME-C REDUCTASE COMPLEX ASSEMBLY FACTOR 3"/>
    <property type="match status" value="1"/>
</dbReference>
<evidence type="ECO:0000256" key="2">
    <source>
        <dbReference type="ARBA" id="ARBA00004434"/>
    </source>
</evidence>
<keyword evidence="8" id="KW-0496">Mitochondrion</keyword>
<dbReference type="GO" id="GO:0006754">
    <property type="term" value="P:ATP biosynthetic process"/>
    <property type="evidence" value="ECO:0007669"/>
    <property type="project" value="UniProtKB-KW"/>
</dbReference>
<protein>
    <recommendedName>
        <fullName evidence="4">Ubiquinol-cytochrome-c reductase complex assembly factor 3</fullName>
    </recommendedName>
</protein>
<sequence>MEGARRWARALLRGSVPVGAGLLLWVAVGAGEERRQETLKVQPGPGEREGGFGSPGRGPDPPPLPQALPEVSPELLAQRRRQNELVMAALREAAETDENVARRPVPWRK</sequence>
<dbReference type="InterPro" id="IPR027896">
    <property type="entry name" value="UQCC3"/>
</dbReference>
<dbReference type="AlphaFoldDB" id="A0A7L0I5G8"/>
<evidence type="ECO:0000256" key="10">
    <source>
        <dbReference type="ARBA" id="ARBA00023310"/>
    </source>
</evidence>
<evidence type="ECO:0000313" key="13">
    <source>
        <dbReference type="EMBL" id="NXK27163.1"/>
    </source>
</evidence>
<keyword evidence="5" id="KW-0812">Transmembrane</keyword>
<feature type="non-terminal residue" evidence="12">
    <location>
        <position position="109"/>
    </location>
</feature>
<gene>
    <name evidence="12" type="primary">Uqcc3_0</name>
    <name evidence="13" type="synonym">Uqcc3_1</name>
    <name evidence="12" type="ORF">AREINT_R14822</name>
    <name evidence="13" type="ORF">AREINT_R14823</name>
</gene>
<evidence type="ECO:0000256" key="9">
    <source>
        <dbReference type="ARBA" id="ARBA00023136"/>
    </source>
</evidence>
<evidence type="ECO:0000256" key="8">
    <source>
        <dbReference type="ARBA" id="ARBA00023128"/>
    </source>
</evidence>
<evidence type="ECO:0000256" key="3">
    <source>
        <dbReference type="ARBA" id="ARBA00006970"/>
    </source>
</evidence>
<accession>A0A7L0I5G8</accession>
<evidence type="ECO:0000313" key="12">
    <source>
        <dbReference type="EMBL" id="NXK27162.1"/>
    </source>
</evidence>
<reference evidence="12 14" key="1">
    <citation type="submission" date="2019-09" db="EMBL/GenBank/DDBJ databases">
        <title>Bird 10,000 Genomes (B10K) Project - Family phase.</title>
        <authorList>
            <person name="Zhang G."/>
        </authorList>
    </citation>
    <scope>NUCLEOTIDE SEQUENCE [LARGE SCALE GENOMIC DNA]</scope>
    <source>
        <strain evidence="12">B10K-DU-005-73</strain>
        <tissue evidence="12">Liver</tissue>
    </source>
</reference>
<comment type="function">
    <text evidence="1">Required for the assembly of the ubiquinol-cytochrome c reductase complex (mitochondrial respiratory chain complex III or cytochrome b-c1 complex), mediating cytochrome b recruitment and probably stabilization within the complex. Thereby, plays an important role in ATP production by mitochondria. Cardiolipin-binding protein, it may also control the cardiolipin composition of mitochondria membranes and their morphology.</text>
</comment>
<keyword evidence="7" id="KW-1133">Transmembrane helix</keyword>
<dbReference type="EMBL" id="VXAK01023288">
    <property type="protein sequence ID" value="NXK27162.1"/>
    <property type="molecule type" value="Genomic_DNA"/>
</dbReference>
<feature type="region of interest" description="Disordered" evidence="11">
    <location>
        <begin position="33"/>
        <end position="73"/>
    </location>
</feature>
<evidence type="ECO:0000256" key="6">
    <source>
        <dbReference type="ARBA" id="ARBA00022792"/>
    </source>
</evidence>
<dbReference type="GO" id="GO:0034551">
    <property type="term" value="P:mitochondrial respiratory chain complex III assembly"/>
    <property type="evidence" value="ECO:0007669"/>
    <property type="project" value="InterPro"/>
</dbReference>
<feature type="non-terminal residue" evidence="12">
    <location>
        <position position="1"/>
    </location>
</feature>
<proteinExistence type="inferred from homology"/>
<dbReference type="GO" id="GO:0005743">
    <property type="term" value="C:mitochondrial inner membrane"/>
    <property type="evidence" value="ECO:0007669"/>
    <property type="project" value="UniProtKB-SubCell"/>
</dbReference>